<dbReference type="GO" id="GO:0005507">
    <property type="term" value="F:copper ion binding"/>
    <property type="evidence" value="ECO:0007669"/>
    <property type="project" value="InterPro"/>
</dbReference>
<evidence type="ECO:0000256" key="8">
    <source>
        <dbReference type="RuleBase" id="RU000672"/>
    </source>
</evidence>
<reference evidence="13" key="2">
    <citation type="submission" date="2025-08" db="UniProtKB">
        <authorList>
            <consortium name="Ensembl"/>
        </authorList>
    </citation>
    <scope>IDENTIFICATION</scope>
</reference>
<dbReference type="Ensembl" id="ENSCMUT00000027935.2">
    <property type="protein sequence ID" value="ENSCMUP00000025995.2"/>
    <property type="gene ID" value="ENSCMUG00000015816.2"/>
</dbReference>
<keyword evidence="14" id="KW-1185">Reference proteome</keyword>
<evidence type="ECO:0000256" key="4">
    <source>
        <dbReference type="ARBA" id="ARBA00023002"/>
    </source>
</evidence>
<dbReference type="GO" id="GO:0005886">
    <property type="term" value="C:plasma membrane"/>
    <property type="evidence" value="ECO:0007669"/>
    <property type="project" value="TreeGrafter"/>
</dbReference>
<dbReference type="InterPro" id="IPR000269">
    <property type="entry name" value="Cu_amine_oxidase"/>
</dbReference>
<accession>A0A8U7M2X3</accession>
<proteinExistence type="inferred from homology"/>
<feature type="domain" description="Copper amine oxidase N3-terminal" evidence="12">
    <location>
        <begin position="526"/>
        <end position="626"/>
    </location>
</feature>
<evidence type="ECO:0000259" key="10">
    <source>
        <dbReference type="Pfam" id="PF01179"/>
    </source>
</evidence>
<comment type="similarity">
    <text evidence="1 8">Belongs to the copper/topaquinone oxidase family.</text>
</comment>
<name>A0A8C3ESZ0_CORMO</name>
<feature type="region of interest" description="Disordered" evidence="9">
    <location>
        <begin position="70"/>
        <end position="271"/>
    </location>
</feature>
<dbReference type="SUPFAM" id="SSF54416">
    <property type="entry name" value="Amine oxidase N-terminal region"/>
    <property type="match status" value="2"/>
</dbReference>
<dbReference type="GO" id="GO:0048038">
    <property type="term" value="F:quinone binding"/>
    <property type="evidence" value="ECO:0007669"/>
    <property type="project" value="InterPro"/>
</dbReference>
<evidence type="ECO:0000259" key="11">
    <source>
        <dbReference type="Pfam" id="PF02727"/>
    </source>
</evidence>
<dbReference type="FunFam" id="2.70.98.20:FF:000002">
    <property type="entry name" value="Amine oxidase"/>
    <property type="match status" value="1"/>
</dbReference>
<feature type="compositionally biased region" description="Gly residues" evidence="9">
    <location>
        <begin position="231"/>
        <end position="244"/>
    </location>
</feature>
<dbReference type="FunFam" id="3.10.450.40:FF:000007">
    <property type="entry name" value="Amine oxidase"/>
    <property type="match status" value="1"/>
</dbReference>
<protein>
    <recommendedName>
        <fullName evidence="8">Amine oxidase</fullName>
        <ecNumber evidence="8">1.4.3.-</ecNumber>
    </recommendedName>
</protein>
<dbReference type="GO" id="GO:0009308">
    <property type="term" value="P:amine metabolic process"/>
    <property type="evidence" value="ECO:0007669"/>
    <property type="project" value="UniProtKB-UniRule"/>
</dbReference>
<evidence type="ECO:0000256" key="1">
    <source>
        <dbReference type="ARBA" id="ARBA00007983"/>
    </source>
</evidence>
<reference evidence="13" key="3">
    <citation type="submission" date="2025-09" db="UniProtKB">
        <authorList>
            <consortium name="Ensembl"/>
        </authorList>
    </citation>
    <scope>IDENTIFICATION</scope>
</reference>
<comment type="cofactor">
    <cofactor evidence="8">
        <name>Cu cation</name>
        <dbReference type="ChEBI" id="CHEBI:23378"/>
    </cofactor>
    <text evidence="8">Contains 1 topaquinone per subunit.</text>
</comment>
<dbReference type="PRINTS" id="PR00766">
    <property type="entry name" value="CUDAOXIDASE"/>
</dbReference>
<dbReference type="SUPFAM" id="SSF49998">
    <property type="entry name" value="Amine oxidase catalytic domain"/>
    <property type="match status" value="1"/>
</dbReference>
<gene>
    <name evidence="13" type="primary">AOC1</name>
</gene>
<dbReference type="GO" id="GO:0046677">
    <property type="term" value="P:response to antibiotic"/>
    <property type="evidence" value="ECO:0007669"/>
    <property type="project" value="TreeGrafter"/>
</dbReference>
<dbReference type="InterPro" id="IPR015798">
    <property type="entry name" value="Cu_amine_oxidase_C"/>
</dbReference>
<evidence type="ECO:0000259" key="12">
    <source>
        <dbReference type="Pfam" id="PF02728"/>
    </source>
</evidence>
<keyword evidence="4 8" id="KW-0560">Oxidoreductase</keyword>
<dbReference type="InterPro" id="IPR049948">
    <property type="entry name" value="Cu_Am_ox_TPQ-bd"/>
</dbReference>
<dbReference type="PANTHER" id="PTHR10638:SF3">
    <property type="entry name" value="AMILORIDE-SENSITIVE AMINE OXIDASE [COPPER-CONTAINING]"/>
    <property type="match status" value="1"/>
</dbReference>
<dbReference type="EC" id="1.4.3.-" evidence="8"/>
<dbReference type="OMA" id="PQPYSEF"/>
<evidence type="ECO:0000256" key="2">
    <source>
        <dbReference type="ARBA" id="ARBA00022723"/>
    </source>
</evidence>
<feature type="domain" description="Copper amine oxidase catalytic" evidence="10">
    <location>
        <begin position="678"/>
        <end position="1085"/>
    </location>
</feature>
<evidence type="ECO:0000256" key="6">
    <source>
        <dbReference type="PIRSR" id="PIRSR600269-50"/>
    </source>
</evidence>
<dbReference type="Pfam" id="PF02727">
    <property type="entry name" value="Cu_amine_oxidN2"/>
    <property type="match status" value="1"/>
</dbReference>
<dbReference type="Proteomes" id="UP000694553">
    <property type="component" value="Unassembled WGS sequence"/>
</dbReference>
<evidence type="ECO:0000313" key="13">
    <source>
        <dbReference type="Ensembl" id="ENSCMUP00000025995.2"/>
    </source>
</evidence>
<feature type="compositionally biased region" description="Basic and acidic residues" evidence="9">
    <location>
        <begin position="166"/>
        <end position="175"/>
    </location>
</feature>
<feature type="compositionally biased region" description="Basic and acidic residues" evidence="9">
    <location>
        <begin position="109"/>
        <end position="125"/>
    </location>
</feature>
<comment type="PTM">
    <text evidence="7 8">Topaquinone (TPQ) is generated by copper-dependent autoxidation of a specific tyrosyl residue.</text>
</comment>
<feature type="compositionally biased region" description="Gly residues" evidence="9">
    <location>
        <begin position="192"/>
        <end position="204"/>
    </location>
</feature>
<evidence type="ECO:0000313" key="14">
    <source>
        <dbReference type="Proteomes" id="UP000694553"/>
    </source>
</evidence>
<dbReference type="Gene3D" id="3.10.450.40">
    <property type="match status" value="2"/>
</dbReference>
<evidence type="ECO:0000256" key="7">
    <source>
        <dbReference type="PIRSR" id="PIRSR600269-51"/>
    </source>
</evidence>
<dbReference type="InterPro" id="IPR015800">
    <property type="entry name" value="Cu_amine_oxidase_N2"/>
</dbReference>
<dbReference type="Pfam" id="PF01179">
    <property type="entry name" value="Cu_amine_oxid"/>
    <property type="match status" value="1"/>
</dbReference>
<dbReference type="PROSITE" id="PS01164">
    <property type="entry name" value="COPPER_AMINE_OXID_1"/>
    <property type="match status" value="1"/>
</dbReference>
<dbReference type="Pfam" id="PF02728">
    <property type="entry name" value="Cu_amine_oxidN3"/>
    <property type="match status" value="1"/>
</dbReference>
<dbReference type="FunFam" id="3.10.450.40:FF:000022">
    <property type="entry name" value="Amine oxidase"/>
    <property type="match status" value="1"/>
</dbReference>
<dbReference type="InterPro" id="IPR015802">
    <property type="entry name" value="Cu_amine_oxidase_N3"/>
</dbReference>
<feature type="modified residue" description="2',4',5'-topaquinone" evidence="7">
    <location>
        <position position="838"/>
    </location>
</feature>
<dbReference type="GO" id="GO:0008131">
    <property type="term" value="F:primary methylamine oxidase activity"/>
    <property type="evidence" value="ECO:0007669"/>
    <property type="project" value="InterPro"/>
</dbReference>
<evidence type="ECO:0000256" key="9">
    <source>
        <dbReference type="SAM" id="MobiDB-lite"/>
    </source>
</evidence>
<dbReference type="GO" id="GO:0052597">
    <property type="term" value="F:diamine oxidase activity"/>
    <property type="evidence" value="ECO:0007669"/>
    <property type="project" value="TreeGrafter"/>
</dbReference>
<feature type="active site" description="Proton acceptor" evidence="6">
    <location>
        <position position="750"/>
    </location>
</feature>
<feature type="domain" description="Copper amine oxidase N2-terminal" evidence="11">
    <location>
        <begin position="424"/>
        <end position="509"/>
    </location>
</feature>
<dbReference type="InterPro" id="IPR016182">
    <property type="entry name" value="Cu_amine_oxidase_N-reg"/>
</dbReference>
<dbReference type="InterPro" id="IPR049947">
    <property type="entry name" value="Cu_Am_Ox_Cu-bd"/>
</dbReference>
<sequence>MGTGCSRGDWGGQRPLSMRILGVGAPFPWEWEGKGRVAMGTGCSRGDGGVKVPFHVDFWGGGGRVGGAVWSRRGSGGVQSAPTPAPPASLRGRGLPWDSPGSDPASSPEFDRSEPPQRGGGDNDRAAPAPLSPPRVIINPRGGRVSVPGLGTRARYRGVPPPPPPRGRDAAETAKVRISGGGRGLRGLQPGWDGGDTGPAGGLDPGPRREGAARGRGAGRGREGGQCPWGAGRGVSAPGGGGRRGSQCPGPGRDRQRCSDGAAEPGQVSGGLGGLPAVVGGLLGGSDIGGLPGPPGMFSAGMGFNSRPERGFSGCLGDPGWGECFWGSPYGVPIFPGVIRGVSGFTGGHPVVTPVLLGSWHSWSRGCSAVPHSPSSADPPVPVLPRMWLLGLPWALALLVTMASSGPSADPPDPASIFADLSPEELRAVRTFLMGRPELGLSPSQGGPLAKNSLFLVELLPPKKRSALRFLEHVGARPRREARAIIFFGAQAEPNITELAVGPLPRPSSYRVLGFKGGRAVPFSARPMTRLEYELLYEALVAAMAPLEPLLREVTGFGFQNCSERCLTFSDIAPRGLGPGERRTWLVIQRFVEGYFLHPAGLEVLLDHQDPDPRRWAVRQLWYNGRYFASVRELAESHARGTLPLARLPEPPARHLFSSYEPRGRFASGTPTEVHGAKVCEPQGRRYRLRGNRLEYGGWSLAFRLRSSAGLQLFDVRFGGERVAYELSVQEAIAFYGGHSPAAMQTKYMDAGWAMGASSYELARGVDCPETATFLDAHHLLDADGPVRFRHALCVFELPTGVPLRRHFDSDFQGGFHFYAGLEGRALVLRTTSTVYNYDYIWDFLLYPNGVLEAKVHATGYIHATFYTPEGRRYGSRVHSHLLGNIHTHLVHYKVDLDVAGSGNSFETMDIRFENISNPWSAGARVVQPWLHREPRRREREAVLPLGRPAPRYLLFSNPRRRNRWGHRRTFRLQLSSHAGPVLPRGWREERGVTWARYHLAVTRRHENEPSSSSIYTQNDPWDPPVTFENFIRDNETIEDQDLVAWVTVGFLHVPHAEDIPNTATPGNAVGFFLRPFNFFNEDPSVASRAPVIVRPLDPPSCSRLEIRRWTPPSPGACVHPEPFTYNGTYRLV</sequence>
<organism evidence="13 14">
    <name type="scientific">Corvus moneduloides</name>
    <name type="common">New Caledonian crow</name>
    <dbReference type="NCBI Taxonomy" id="1196302"/>
    <lineage>
        <taxon>Eukaryota</taxon>
        <taxon>Metazoa</taxon>
        <taxon>Chordata</taxon>
        <taxon>Craniata</taxon>
        <taxon>Vertebrata</taxon>
        <taxon>Euteleostomi</taxon>
        <taxon>Archelosauria</taxon>
        <taxon>Archosauria</taxon>
        <taxon>Dinosauria</taxon>
        <taxon>Saurischia</taxon>
        <taxon>Theropoda</taxon>
        <taxon>Coelurosauria</taxon>
        <taxon>Aves</taxon>
        <taxon>Neognathae</taxon>
        <taxon>Neoaves</taxon>
        <taxon>Telluraves</taxon>
        <taxon>Australaves</taxon>
        <taxon>Passeriformes</taxon>
        <taxon>Corvoidea</taxon>
        <taxon>Corvidae</taxon>
        <taxon>Corvus</taxon>
    </lineage>
</organism>
<dbReference type="InterPro" id="IPR036460">
    <property type="entry name" value="Cu_amine_oxidase_C_sf"/>
</dbReference>
<dbReference type="Gene3D" id="2.70.98.20">
    <property type="entry name" value="Copper amine oxidase, catalytic domain"/>
    <property type="match status" value="1"/>
</dbReference>
<evidence type="ECO:0000256" key="3">
    <source>
        <dbReference type="ARBA" id="ARBA00022772"/>
    </source>
</evidence>
<keyword evidence="2 8" id="KW-0479">Metal-binding</keyword>
<keyword evidence="5 8" id="KW-0186">Copper</keyword>
<dbReference type="PROSITE" id="PS01165">
    <property type="entry name" value="COPPER_AMINE_OXID_2"/>
    <property type="match status" value="1"/>
</dbReference>
<reference evidence="14" key="1">
    <citation type="submission" date="2019-10" db="EMBL/GenBank/DDBJ databases">
        <title>Corvus moneduloides (New Caledonian crow) genome, bCorMon1, primary haplotype.</title>
        <authorList>
            <person name="Rutz C."/>
            <person name="Fungtammasan C."/>
            <person name="Mountcastle J."/>
            <person name="Formenti G."/>
            <person name="Chow W."/>
            <person name="Howe K."/>
            <person name="Steele M.P."/>
            <person name="Fernandes J."/>
            <person name="Gilbert M.T.P."/>
            <person name="Fedrigo O."/>
            <person name="Jarvis E.D."/>
            <person name="Gemmell N."/>
        </authorList>
    </citation>
    <scope>NUCLEOTIDE SEQUENCE [LARGE SCALE GENOMIC DNA]</scope>
</reference>
<accession>A0A8C3ESZ0</accession>
<feature type="active site" description="Schiff-base intermediate with substrate; via topaquinone" evidence="6">
    <location>
        <position position="838"/>
    </location>
</feature>
<dbReference type="PANTHER" id="PTHR10638">
    <property type="entry name" value="COPPER AMINE OXIDASE"/>
    <property type="match status" value="1"/>
</dbReference>
<keyword evidence="3 6" id="KW-0801">TPQ</keyword>
<dbReference type="AlphaFoldDB" id="A0A8C3ESZ0"/>
<evidence type="ECO:0000256" key="5">
    <source>
        <dbReference type="ARBA" id="ARBA00023008"/>
    </source>
</evidence>